<dbReference type="InterPro" id="IPR050964">
    <property type="entry name" value="Striated_Muscle_Regulatory"/>
</dbReference>
<keyword evidence="1" id="KW-0677">Repeat</keyword>
<evidence type="ECO:0000256" key="3">
    <source>
        <dbReference type="SAM" id="Phobius"/>
    </source>
</evidence>
<feature type="domain" description="Fibronectin type-III" evidence="4">
    <location>
        <begin position="2290"/>
        <end position="2391"/>
    </location>
</feature>
<feature type="domain" description="Fibronectin type-III" evidence="4">
    <location>
        <begin position="1216"/>
        <end position="1321"/>
    </location>
</feature>
<dbReference type="Gene3D" id="2.60.40.10">
    <property type="entry name" value="Immunoglobulins"/>
    <property type="match status" value="31"/>
</dbReference>
<feature type="domain" description="Fibronectin type-III" evidence="4">
    <location>
        <begin position="3373"/>
        <end position="3469"/>
    </location>
</feature>
<feature type="domain" description="Fibronectin type-III" evidence="4">
    <location>
        <begin position="2509"/>
        <end position="2610"/>
    </location>
</feature>
<keyword evidence="3" id="KW-0472">Membrane</keyword>
<dbReference type="Pfam" id="PF00041">
    <property type="entry name" value="fn3"/>
    <property type="match status" value="7"/>
</dbReference>
<organism evidence="5 6">
    <name type="scientific">Stylonychia lemnae</name>
    <name type="common">Ciliate</name>
    <dbReference type="NCBI Taxonomy" id="5949"/>
    <lineage>
        <taxon>Eukaryota</taxon>
        <taxon>Sar</taxon>
        <taxon>Alveolata</taxon>
        <taxon>Ciliophora</taxon>
        <taxon>Intramacronucleata</taxon>
        <taxon>Spirotrichea</taxon>
        <taxon>Stichotrichia</taxon>
        <taxon>Sporadotrichida</taxon>
        <taxon>Oxytrichidae</taxon>
        <taxon>Stylonychinae</taxon>
        <taxon>Stylonychia</taxon>
    </lineage>
</organism>
<feature type="domain" description="Fibronectin type-III" evidence="4">
    <location>
        <begin position="32"/>
        <end position="141"/>
    </location>
</feature>
<accession>A0A078A029</accession>
<reference evidence="5 6" key="1">
    <citation type="submission" date="2014-06" db="EMBL/GenBank/DDBJ databases">
        <authorList>
            <person name="Swart Estienne"/>
        </authorList>
    </citation>
    <scope>NUCLEOTIDE SEQUENCE [LARGE SCALE GENOMIC DNA]</scope>
    <source>
        <strain evidence="5 6">130c</strain>
    </source>
</reference>
<keyword evidence="3" id="KW-0812">Transmembrane</keyword>
<feature type="domain" description="Fibronectin type-III" evidence="4">
    <location>
        <begin position="2824"/>
        <end position="2931"/>
    </location>
</feature>
<dbReference type="OMA" id="RVDITWA"/>
<feature type="domain" description="Fibronectin type-III" evidence="4">
    <location>
        <begin position="573"/>
        <end position="678"/>
    </location>
</feature>
<feature type="domain" description="Fibronectin type-III" evidence="4">
    <location>
        <begin position="1645"/>
        <end position="1744"/>
    </location>
</feature>
<feature type="domain" description="Fibronectin type-III" evidence="4">
    <location>
        <begin position="2726"/>
        <end position="2822"/>
    </location>
</feature>
<feature type="transmembrane region" description="Helical" evidence="3">
    <location>
        <begin position="12"/>
        <end position="29"/>
    </location>
</feature>
<dbReference type="CDD" id="cd00063">
    <property type="entry name" value="FN3"/>
    <property type="match status" value="23"/>
</dbReference>
<dbReference type="EMBL" id="CCKQ01003029">
    <property type="protein sequence ID" value="CDW74138.1"/>
    <property type="molecule type" value="Genomic_DNA"/>
</dbReference>
<feature type="domain" description="Fibronectin type-III" evidence="4">
    <location>
        <begin position="146"/>
        <end position="245"/>
    </location>
</feature>
<feature type="domain" description="Fibronectin type-III" evidence="4">
    <location>
        <begin position="3471"/>
        <end position="3578"/>
    </location>
</feature>
<feature type="domain" description="Fibronectin type-III" evidence="4">
    <location>
        <begin position="891"/>
        <end position="998"/>
    </location>
</feature>
<dbReference type="PANTHER" id="PTHR13817">
    <property type="entry name" value="TITIN"/>
    <property type="match status" value="1"/>
</dbReference>
<keyword evidence="3" id="KW-1133">Transmembrane helix</keyword>
<feature type="compositionally biased region" description="Polar residues" evidence="2">
    <location>
        <begin position="2083"/>
        <end position="2094"/>
    </location>
</feature>
<feature type="domain" description="Fibronectin type-III" evidence="4">
    <location>
        <begin position="2937"/>
        <end position="3038"/>
    </location>
</feature>
<dbReference type="InterPro" id="IPR013783">
    <property type="entry name" value="Ig-like_fold"/>
</dbReference>
<dbReference type="SUPFAM" id="SSF49265">
    <property type="entry name" value="Fibronectin type III"/>
    <property type="match status" value="18"/>
</dbReference>
<feature type="domain" description="Fibronectin type-III" evidence="4">
    <location>
        <begin position="1860"/>
        <end position="1964"/>
    </location>
</feature>
<evidence type="ECO:0000256" key="2">
    <source>
        <dbReference type="SAM" id="MobiDB-lite"/>
    </source>
</evidence>
<dbReference type="SMART" id="SM00060">
    <property type="entry name" value="FN3"/>
    <property type="match status" value="31"/>
</dbReference>
<feature type="domain" description="Fibronectin type-III" evidence="4">
    <location>
        <begin position="1003"/>
        <end position="1102"/>
    </location>
</feature>
<feature type="domain" description="Fibronectin type-III" evidence="4">
    <location>
        <begin position="1437"/>
        <end position="1532"/>
    </location>
</feature>
<keyword evidence="6" id="KW-1185">Reference proteome</keyword>
<feature type="domain" description="Fibronectin type-III" evidence="4">
    <location>
        <begin position="2180"/>
        <end position="2284"/>
    </location>
</feature>
<feature type="domain" description="Fibronectin type-III" evidence="4">
    <location>
        <begin position="3156"/>
        <end position="3257"/>
    </location>
</feature>
<feature type="domain" description="Fibronectin type-III" evidence="4">
    <location>
        <begin position="3579"/>
        <end position="3682"/>
    </location>
</feature>
<sequence length="3682" mass="397246">MLIIERKMASSYKMLYLLFYITITTLYFLEIVNSTVTTSIDSSTGKVLVQWSAPPSNGAPISSYLIEIQDVNAGWQSEPIMCNGNNLAVVGQRQCLIPMQTLTGSQFGLTFDTLIQVRVAAANSKGTGPWSSLLTLGAKVRTIPQAVANPTRGTATNEFQIQVNWAAQVPGIATGNSDILSYELYWDSGNSGAGTTIEIIEAQTTTYTIVGLIASRSYTFKVRAKNIYGYGPFSSPSTIKTTDKPYTMDPVSTDTNGLNIVLSWNPPQTGGEDIDSYEIKLYIPSSDTYVVDTANCNGAVDAIKTSRTCTFDMVYLNTQYSFLTGDILQGIGRAHNIYGWGDYSKMNAVGASIITKPTKMEKPSLGLNTDKDTLQVSWQELIYDYQTGGSAITSYNLEQYSGANWNEVVGNTTSFLGLSTNIEGVSVGTTYTFRIRAKNYFGFGQFSESALLSPIDAPDKMAKLRTSIVNTNVKIAWDAPATNGLAISEYKIMIQNNDTTTYSTETRYCDGADATTISFSYCFIPINILRDLPFYLKQADLVVAIAQAKNAKGFSILSDPNTSGAYIITEPLQMDIPTRGTNTSPNRLDVRWTAISSSPQNGGVAVLSYNLQWDSGTNGGAWTNLLGFAPPSLATSLIITNGVSSGSMYQFRVRAQNLMGWGSFSSPLYIKAAMIPPQMTLPRTSVDVTSGHFKIEWDASITNGDSIDQYLIEIQTKAGAWTTNSLCDGSSLVIIGARYCLIPMSILRDSATFNYAVNNLVQVRISAHNSFGWGDISTTPLTDGGRIRTEPAAMTSPLDNVVLTTSNQITLNWVALSGSATGYSAILSYNLVWNSGTGDPSITLIDSLLLQYTVKGLTEGLPYKFKLRARNIYGYGDYSSVNTLIPSDIPGKMEIPIVEISNINVKIDWEEPDDHSATIDEYEILLQKFDGSFVEDTTNCNGAIAAIRDATVCFIPMTSIITLTLLTRDQLIQVKVRAHNIKGWGDFSELNTGTAYVETTAIAPVAPTFDLSLSANDRVYIEWQSLVGSATGGQSVIIDAYDLQQYESATTTWFTISNTSSIAYLKTGLSGGNTYYFKVRAYNRYGPGVFSPVGSVFTSQAPNKPLAPTLTTISNKVQISFKVPVTNYSPIQKYRILIAAVNGTFIEDPSLCDGSDSQTISNMYCMITMANLLISPFYLERDDPIEAKIQAYNSRGWSEESDIGTGVTISTEPDQMLLPFRGSQTSTNQIQVSWSSLSARRLASSGGSPVISYNLQWDAGTNGASWYDLVGLQPAYLSTSYLVTTGIVSGQSYEFRVRAKNIFGWGSFSDQITLKASTVPAQVATVTTSVDSLTGGLKISWTAPFANGEAIDSYVIEIAGSTAQTLPWKRDLVNCPGVDPNILYCIIPMLNLQTGDFSYHINDIVYVKVTAHNSMGDSPVSTSQSGNARVRGLPKKMTDPFRGSSTTDYQIQAQWNPLTADEDIGYSPILSYNLYWDNGSGTADLQVTDSLVLNYIVLGVEGGEPYIFTVRAKNIYGYGPFSDEITILPQDVPDQVDIPLVQISGTNVNITWSKPFLRYSELDQYQVQFQKSNGDYQSHSNCDGSLQAIKETRTCLVAMTDIITFTGLTVDTLIKVRVRSKNQIEWGPYSQVNQAGATIEIKPTQMEAPTFALSSSSNNNLQVQWITLQGVQKGGSVVAIISYDLFFYNTITSDWDKIYSGTGSSYNHQLLSGGVTYQYKVRATNKYGNGPDSSTSSGFTAQPPSIPTTPEVTIEGIFIKIKWYAPNNNNLPITAYRIKIKDNTNNNNILNYQESIQHCNGASSTIMTNLFCMIPMSVLRTTPFNLPFQSQILVQVQASNQRGWGDLSVDNTDIPTIQTAPRTMTIPQRDSSTSTSQIVVNWQTISSPDNGDSDVTSYNLQWDAGSDGLSWFSLQGLSPSSILSTYTVTSGIIIGSKYKFRLRARNIHGWGPYSDPVAIYAARAPSKVLSVSTEIDSATGGIKVSWLPPNANGDPITQYKIEIANVLTSYWGTSTYCDGTSNQVLTNLYCILPMSIFTEVPYSYLYTNVVKFRISAANSYLFGETSDPNTSGAQVRRKPDQMTKPTQGPQTSDTQIDVQWAPMTTGLTTGNTPILSYNLYWDDGTSTVTIPLIDELVTSYIIEGVEGGHEYKFIVRAKNVYGYGNFSEELSVIPIDLPDQVAIPTVELVNSIEVKIDWAKPNHHYSTITGYQVLFLKSDKSFTEITGCVMISSTVTECTLTMDTIRNSTGLTVNKLIQVKVRALNAKGYGSYSEVNIVGQTVEAKPAVMSPPSIVTGSVTTTLIPLSWTAPTGANAGGTGVTIASYDLQKSTDGSTWTDLALAVTSTTYNHVVTAGSTIYYYKIRATNKYGTQDTYSAASASVVASSIPEIPGKPTLTQDGTSISITWDLPENNQATITAYRVVIVTNDDTTFAENTTLCDGSLNAVVTSRKCLVPISSLANTPFTLSSGKTIKAKVAAINSRGASQLSVESINTPLILMQTAPLKMATPTRETTSTISRMDVKWVALSAPNNGYSAITSYFLEWDSGTNGATWTDVIGNSPASLLTTYSVTGGSSGFTAGQLYGFRVTARNIFGWGPTSDPAYVKAAQAPSTVPTVTTSIDPATGGVQIVWGTPNANGGTISKYKIEINNYVTTTSWTVSSSCDGTSAIVKSAQSCIIPMSELTTTYQYAFDKLVLVRVSSTNEFGDSTSITNLGTARTRSAPDIMAAPSITSSSDTQIIVSWTALTGDATGNSPTTAYTLYWNKGTDANPTTKVTEALVLTYTFSSLSGGSTYKFAVRAINIYGEGPTSTTTTVLAIDKPAKMDIPTVELSTTDNLRVDITWAPPVSHSSDIISYDVQFLKSNNDFTPFTAQCPGTDPLVYTCSVNMTNLNTLIGQPVDTMIRVKVRALNAKGYGSYSEVNIVGQTVEAKPAVMSPPSIVTGSVTTTLIPLSWTAPTGANAGGTGVTIASYDLQKSTDGSTWTDLALAVTSTTYNHVVTAGSTIYYYKIRATNKYGTQDTYSAASASVVASSIPEIPGKPTLTQDGTSISITWDLPENNQATITAYRVVIVTNDDTTFAENTTLCDGSLNAVVTSRKCLVPISSLANTPFTLSSGKTIKAKVAAINSRGASQLSVESINTPLILMQTAPLKMATPTRETTSTISRMDVKWVALSAPNNGYSAITSYFLEWDSGTNGATWTDVIGNSPASLLTTYSVTGGSSGFTAGQLYGFRVTARNIFGWGPTSDPAYVKAAQAPSTVPTVTTSIDPATGGVQIVWGTPNANGGTISKYKIEINNYVTTTSWTVSSSCDGTSAIVKSAQSCIIPMSELTTTYQYAFDKLVLVRVSSTNEFGDSTSITNLGTARTRSAPDIMAAPSITSSSDTQIIVSWTALTGDATGNSPTTAYTLYWNKGTDANPTTKVTEALVLTYTFSSLSGGSTYKFAVRAINIYGEGPTSTTTTVLAIDKPAKMDIPTVELSTTDNLRVDITWAPPVSHSSDIISYDVQFLKSNNDFTPFTAQCPGTDPLVYTCSVNMTNLNTLIGQPVDTMIRVKVRALNAKGYGEYSELSITGATVETPPAQMGAISKDDGLSSSTVLYLTWNALTSNSDKGGSGVSIVNYDLWWDQGSLINTWVQLALTTNSYYQVNDLEPATTYQYYISAINKYGNGQNSPTATFTTSSS</sequence>
<name>A0A078A029_STYLE</name>
<dbReference type="InterPro" id="IPR036116">
    <property type="entry name" value="FN3_sf"/>
</dbReference>
<feature type="domain" description="Fibronectin type-III" evidence="4">
    <location>
        <begin position="359"/>
        <end position="460"/>
    </location>
</feature>
<evidence type="ECO:0000313" key="6">
    <source>
        <dbReference type="Proteomes" id="UP000039865"/>
    </source>
</evidence>
<proteinExistence type="predicted"/>
<feature type="domain" description="Fibronectin type-III" evidence="4">
    <location>
        <begin position="2081"/>
        <end position="2178"/>
    </location>
</feature>
<protein>
    <submittedName>
        <fullName evidence="5">Pa14 multi-domain protein</fullName>
    </submittedName>
</protein>
<dbReference type="PANTHER" id="PTHR13817:SF73">
    <property type="entry name" value="FIBRONECTIN TYPE-III DOMAIN-CONTAINING PROTEIN"/>
    <property type="match status" value="1"/>
</dbReference>
<dbReference type="PROSITE" id="PS50853">
    <property type="entry name" value="FN3"/>
    <property type="match status" value="23"/>
</dbReference>
<feature type="domain" description="Fibronectin type-III" evidence="4">
    <location>
        <begin position="794"/>
        <end position="889"/>
    </location>
</feature>
<evidence type="ECO:0000256" key="1">
    <source>
        <dbReference type="ARBA" id="ARBA00022737"/>
    </source>
</evidence>
<evidence type="ECO:0000259" key="4">
    <source>
        <dbReference type="PROSITE" id="PS50853"/>
    </source>
</evidence>
<dbReference type="OrthoDB" id="566532at2759"/>
<dbReference type="InParanoid" id="A0A078A029"/>
<dbReference type="Proteomes" id="UP000039865">
    <property type="component" value="Unassembled WGS sequence"/>
</dbReference>
<dbReference type="InterPro" id="IPR003961">
    <property type="entry name" value="FN3_dom"/>
</dbReference>
<gene>
    <name evidence="5" type="primary">Contig5668.g6075</name>
    <name evidence="5" type="ORF">STYLEM_3132</name>
</gene>
<feature type="domain" description="Fibronectin type-III" evidence="4">
    <location>
        <begin position="1533"/>
        <end position="1644"/>
    </location>
</feature>
<feature type="region of interest" description="Disordered" evidence="2">
    <location>
        <begin position="2067"/>
        <end position="2094"/>
    </location>
</feature>
<evidence type="ECO:0000313" key="5">
    <source>
        <dbReference type="EMBL" id="CDW74138.1"/>
    </source>
</evidence>